<dbReference type="EMBL" id="ASHM01105845">
    <property type="protein sequence ID" value="PNX68590.1"/>
    <property type="molecule type" value="Genomic_DNA"/>
</dbReference>
<organism evidence="1 2">
    <name type="scientific">Trifolium pratense</name>
    <name type="common">Red clover</name>
    <dbReference type="NCBI Taxonomy" id="57577"/>
    <lineage>
        <taxon>Eukaryota</taxon>
        <taxon>Viridiplantae</taxon>
        <taxon>Streptophyta</taxon>
        <taxon>Embryophyta</taxon>
        <taxon>Tracheophyta</taxon>
        <taxon>Spermatophyta</taxon>
        <taxon>Magnoliopsida</taxon>
        <taxon>eudicotyledons</taxon>
        <taxon>Gunneridae</taxon>
        <taxon>Pentapetalae</taxon>
        <taxon>rosids</taxon>
        <taxon>fabids</taxon>
        <taxon>Fabales</taxon>
        <taxon>Fabaceae</taxon>
        <taxon>Papilionoideae</taxon>
        <taxon>50 kb inversion clade</taxon>
        <taxon>NPAAA clade</taxon>
        <taxon>Hologalegina</taxon>
        <taxon>IRL clade</taxon>
        <taxon>Trifolieae</taxon>
        <taxon>Trifolium</taxon>
    </lineage>
</organism>
<name>A0A2K3KQM9_TRIPR</name>
<dbReference type="AlphaFoldDB" id="A0A2K3KQM9"/>
<reference evidence="1 2" key="2">
    <citation type="journal article" date="2017" name="Front. Plant Sci.">
        <title>Gene Classification and Mining of Molecular Markers Useful in Red Clover (Trifolium pratense) Breeding.</title>
        <authorList>
            <person name="Istvanek J."/>
            <person name="Dluhosova J."/>
            <person name="Dluhos P."/>
            <person name="Patkova L."/>
            <person name="Nedelnik J."/>
            <person name="Repkova J."/>
        </authorList>
    </citation>
    <scope>NUCLEOTIDE SEQUENCE [LARGE SCALE GENOMIC DNA]</scope>
    <source>
        <strain evidence="2">cv. Tatra</strain>
        <tissue evidence="1">Young leaves</tissue>
    </source>
</reference>
<comment type="caution">
    <text evidence="1">The sequence shown here is derived from an EMBL/GenBank/DDBJ whole genome shotgun (WGS) entry which is preliminary data.</text>
</comment>
<dbReference type="Proteomes" id="UP000236291">
    <property type="component" value="Unassembled WGS sequence"/>
</dbReference>
<reference evidence="1 2" key="1">
    <citation type="journal article" date="2014" name="Am. J. Bot.">
        <title>Genome assembly and annotation for red clover (Trifolium pratense; Fabaceae).</title>
        <authorList>
            <person name="Istvanek J."/>
            <person name="Jaros M."/>
            <person name="Krenek A."/>
            <person name="Repkova J."/>
        </authorList>
    </citation>
    <scope>NUCLEOTIDE SEQUENCE [LARGE SCALE GENOMIC DNA]</scope>
    <source>
        <strain evidence="2">cv. Tatra</strain>
        <tissue evidence="1">Young leaves</tissue>
    </source>
</reference>
<gene>
    <name evidence="1" type="ORF">L195_g056254</name>
</gene>
<proteinExistence type="predicted"/>
<accession>A0A2K3KQM9</accession>
<sequence>MIRLTGVIWMLLWEEWVFRPFGGSGLKNGDPLSPFLFLLAAESLHVLMEAMVARNLFTRYSVGELAPMTVSHL</sequence>
<evidence type="ECO:0000313" key="1">
    <source>
        <dbReference type="EMBL" id="PNX68590.1"/>
    </source>
</evidence>
<feature type="non-terminal residue" evidence="1">
    <location>
        <position position="73"/>
    </location>
</feature>
<evidence type="ECO:0000313" key="2">
    <source>
        <dbReference type="Proteomes" id="UP000236291"/>
    </source>
</evidence>
<protein>
    <submittedName>
        <fullName evidence="1">Cytochrome p450</fullName>
    </submittedName>
</protein>